<protein>
    <submittedName>
        <fullName evidence="6">Succinate dehydrogenase/fumarate reductase flavo protein</fullName>
    </submittedName>
</protein>
<reference evidence="6" key="1">
    <citation type="journal article" date="2020" name="Stud. Mycol.">
        <title>101 Dothideomycetes genomes: a test case for predicting lifestyles and emergence of pathogens.</title>
        <authorList>
            <person name="Haridas S."/>
            <person name="Albert R."/>
            <person name="Binder M."/>
            <person name="Bloem J."/>
            <person name="Labutti K."/>
            <person name="Salamov A."/>
            <person name="Andreopoulos B."/>
            <person name="Baker S."/>
            <person name="Barry K."/>
            <person name="Bills G."/>
            <person name="Bluhm B."/>
            <person name="Cannon C."/>
            <person name="Castanera R."/>
            <person name="Culley D."/>
            <person name="Daum C."/>
            <person name="Ezra D."/>
            <person name="Gonzalez J."/>
            <person name="Henrissat B."/>
            <person name="Kuo A."/>
            <person name="Liang C."/>
            <person name="Lipzen A."/>
            <person name="Lutzoni F."/>
            <person name="Magnuson J."/>
            <person name="Mondo S."/>
            <person name="Nolan M."/>
            <person name="Ohm R."/>
            <person name="Pangilinan J."/>
            <person name="Park H.-J."/>
            <person name="Ramirez L."/>
            <person name="Alfaro M."/>
            <person name="Sun H."/>
            <person name="Tritt A."/>
            <person name="Yoshinaga Y."/>
            <person name="Zwiers L.-H."/>
            <person name="Turgeon B."/>
            <person name="Goodwin S."/>
            <person name="Spatafora J."/>
            <person name="Crous P."/>
            <person name="Grigoriev I."/>
        </authorList>
    </citation>
    <scope>NUCLEOTIDE SEQUENCE</scope>
    <source>
        <strain evidence="6">CBS 121739</strain>
    </source>
</reference>
<dbReference type="Proteomes" id="UP000799437">
    <property type="component" value="Unassembled WGS sequence"/>
</dbReference>
<name>A0A6A6VUN0_9PEZI</name>
<dbReference type="Pfam" id="PF00890">
    <property type="entry name" value="FAD_binding_2"/>
    <property type="match status" value="2"/>
</dbReference>
<comment type="cofactor">
    <cofactor evidence="1">
        <name>FAD</name>
        <dbReference type="ChEBI" id="CHEBI:57692"/>
    </cofactor>
</comment>
<evidence type="ECO:0000256" key="1">
    <source>
        <dbReference type="ARBA" id="ARBA00001974"/>
    </source>
</evidence>
<evidence type="ECO:0000256" key="3">
    <source>
        <dbReference type="ARBA" id="ARBA00022827"/>
    </source>
</evidence>
<dbReference type="GeneID" id="54489814"/>
<dbReference type="AlphaFoldDB" id="A0A6A6VUN0"/>
<dbReference type="OrthoDB" id="7777654at2759"/>
<keyword evidence="7" id="KW-1185">Reference proteome</keyword>
<dbReference type="InterPro" id="IPR027477">
    <property type="entry name" value="Succ_DH/fumarate_Rdtase_cat_sf"/>
</dbReference>
<dbReference type="GO" id="GO:0016491">
    <property type="term" value="F:oxidoreductase activity"/>
    <property type="evidence" value="ECO:0007669"/>
    <property type="project" value="UniProtKB-KW"/>
</dbReference>
<dbReference type="PANTHER" id="PTHR43400">
    <property type="entry name" value="FUMARATE REDUCTASE"/>
    <property type="match status" value="1"/>
</dbReference>
<keyword evidence="3" id="KW-0274">FAD</keyword>
<dbReference type="RefSeq" id="XP_033596316.1">
    <property type="nucleotide sequence ID" value="XM_033748760.1"/>
</dbReference>
<evidence type="ECO:0000259" key="5">
    <source>
        <dbReference type="Pfam" id="PF00890"/>
    </source>
</evidence>
<accession>A0A6A6VUN0</accession>
<dbReference type="Gene3D" id="3.50.50.60">
    <property type="entry name" value="FAD/NAD(P)-binding domain"/>
    <property type="match status" value="2"/>
</dbReference>
<evidence type="ECO:0000256" key="4">
    <source>
        <dbReference type="ARBA" id="ARBA00023002"/>
    </source>
</evidence>
<dbReference type="EMBL" id="ML996582">
    <property type="protein sequence ID" value="KAF2753865.1"/>
    <property type="molecule type" value="Genomic_DNA"/>
</dbReference>
<evidence type="ECO:0000313" key="6">
    <source>
        <dbReference type="EMBL" id="KAF2753865.1"/>
    </source>
</evidence>
<evidence type="ECO:0000313" key="7">
    <source>
        <dbReference type="Proteomes" id="UP000799437"/>
    </source>
</evidence>
<feature type="domain" description="FAD-dependent oxidoreductase 2 FAD-binding" evidence="5">
    <location>
        <begin position="221"/>
        <end position="355"/>
    </location>
</feature>
<dbReference type="SUPFAM" id="SSF51905">
    <property type="entry name" value="FAD/NAD(P)-binding domain"/>
    <property type="match status" value="1"/>
</dbReference>
<keyword evidence="4" id="KW-0560">Oxidoreductase</keyword>
<evidence type="ECO:0000256" key="2">
    <source>
        <dbReference type="ARBA" id="ARBA00022630"/>
    </source>
</evidence>
<dbReference type="SUPFAM" id="SSF56425">
    <property type="entry name" value="Succinate dehydrogenase/fumarate reductase flavoprotein, catalytic domain"/>
    <property type="match status" value="1"/>
</dbReference>
<dbReference type="InterPro" id="IPR036188">
    <property type="entry name" value="FAD/NAD-bd_sf"/>
</dbReference>
<dbReference type="GO" id="GO:0008202">
    <property type="term" value="P:steroid metabolic process"/>
    <property type="evidence" value="ECO:0007669"/>
    <property type="project" value="UniProtKB-ARBA"/>
</dbReference>
<organism evidence="6 7">
    <name type="scientific">Pseudovirgaria hyperparasitica</name>
    <dbReference type="NCBI Taxonomy" id="470096"/>
    <lineage>
        <taxon>Eukaryota</taxon>
        <taxon>Fungi</taxon>
        <taxon>Dikarya</taxon>
        <taxon>Ascomycota</taxon>
        <taxon>Pezizomycotina</taxon>
        <taxon>Dothideomycetes</taxon>
        <taxon>Dothideomycetes incertae sedis</taxon>
        <taxon>Acrospermales</taxon>
        <taxon>Acrospermaceae</taxon>
        <taxon>Pseudovirgaria</taxon>
    </lineage>
</organism>
<keyword evidence="2" id="KW-0285">Flavoprotein</keyword>
<gene>
    <name evidence="6" type="ORF">EJ05DRAFT_521173</name>
</gene>
<dbReference type="InterPro" id="IPR003953">
    <property type="entry name" value="FAD-dep_OxRdtase_2_FAD-bd"/>
</dbReference>
<feature type="domain" description="FAD-dependent oxidoreductase 2 FAD-binding" evidence="5">
    <location>
        <begin position="3"/>
        <end position="198"/>
    </location>
</feature>
<dbReference type="Gene3D" id="3.90.700.10">
    <property type="entry name" value="Succinate dehydrogenase/fumarate reductase flavoprotein, catalytic domain"/>
    <property type="match status" value="1"/>
</dbReference>
<sequence>MSKIGGTTTYPGGELWVPNNHPRQAARVVNSYENAFQYLEAIIDDVGPTSSCTRKEAFLKAGPTMPGALVIERAIEPKIFDEKKLGVWRKRPNRPPGRARPPLYTSEGSKALLSVATWGGNFQLLRIIARWIGRKLLVISIRRVISLRTGMALVRLLRNSNTNTSDGAVLEQSGRELIIRTRKSVILAVGGFAYNKDMRATYQPFFQASNEPAYGFFILFGRARPHLIIVDSSVERFMNEAQSYIYAAIPVWIIVDSQFIRERAIDTGFLFEGRTILELAQIVGVNVPGLNATILRFNQMARHGKDLDHNRGGNAYDRQFGDPLCKPIPNLGTIESAPFFALKIFPGDLGTKGGLYAAGNSSSSVIGRTYAGVASTLALAMTFAFLAAEHMSGANQA</sequence>
<dbReference type="PANTHER" id="PTHR43400:SF10">
    <property type="entry name" value="3-OXOSTEROID 1-DEHYDROGENASE"/>
    <property type="match status" value="1"/>
</dbReference>
<dbReference type="InterPro" id="IPR050315">
    <property type="entry name" value="FAD-oxidoreductase_2"/>
</dbReference>
<proteinExistence type="predicted"/>